<dbReference type="RefSeq" id="WP_060928922.1">
    <property type="nucleotide sequence ID" value="NZ_CAMPNK010000009.1"/>
</dbReference>
<evidence type="ECO:0000313" key="2">
    <source>
        <dbReference type="Proteomes" id="UP000070383"/>
    </source>
</evidence>
<name>A0A133KHZ7_9FIRM</name>
<dbReference type="EMBL" id="LRPM01000005">
    <property type="protein sequence ID" value="KWZ79202.1"/>
    <property type="molecule type" value="Genomic_DNA"/>
</dbReference>
<sequence length="111" mass="12649">MEEISIKIPAKSLYIKSMRLFAASLASDLGFNIEEVEDVRVVVSEALNYKLKGDDIKINFFAERKNLKVEVIGKDRDLNEKALAMRDLILKELCDELSISEDKIVMTIRAE</sequence>
<evidence type="ECO:0000313" key="1">
    <source>
        <dbReference type="EMBL" id="KWZ79202.1"/>
    </source>
</evidence>
<gene>
    <name evidence="1" type="ORF">HMPREF3200_00260</name>
</gene>
<dbReference type="AlphaFoldDB" id="A0A133KHZ7"/>
<protein>
    <submittedName>
        <fullName evidence="1">Uncharacterized protein</fullName>
    </submittedName>
</protein>
<reference evidence="2" key="1">
    <citation type="submission" date="2016-01" db="EMBL/GenBank/DDBJ databases">
        <authorList>
            <person name="Mitreva M."/>
            <person name="Pepin K.H."/>
            <person name="Mihindukulasuriya K.A."/>
            <person name="Fulton R."/>
            <person name="Fronick C."/>
            <person name="O'Laughlin M."/>
            <person name="Miner T."/>
            <person name="Herter B."/>
            <person name="Rosa B.A."/>
            <person name="Cordes M."/>
            <person name="Tomlinson C."/>
            <person name="Wollam A."/>
            <person name="Palsikar V.B."/>
            <person name="Mardis E.R."/>
            <person name="Wilson R.K."/>
        </authorList>
    </citation>
    <scope>NUCLEOTIDE SEQUENCE [LARGE SCALE GENOMIC DNA]</scope>
    <source>
        <strain evidence="2">MJR8151</strain>
    </source>
</reference>
<accession>A0A133KHZ7</accession>
<keyword evidence="2" id="KW-1185">Reference proteome</keyword>
<comment type="caution">
    <text evidence="1">The sequence shown here is derived from an EMBL/GenBank/DDBJ whole genome shotgun (WGS) entry which is preliminary data.</text>
</comment>
<proteinExistence type="predicted"/>
<dbReference type="Proteomes" id="UP000070383">
    <property type="component" value="Unassembled WGS sequence"/>
</dbReference>
<dbReference type="OrthoDB" id="9798941at2"/>
<dbReference type="PATRIC" id="fig|33036.3.peg.263"/>
<organism evidence="1 2">
    <name type="scientific">Anaerococcus tetradius</name>
    <dbReference type="NCBI Taxonomy" id="33036"/>
    <lineage>
        <taxon>Bacteria</taxon>
        <taxon>Bacillati</taxon>
        <taxon>Bacillota</taxon>
        <taxon>Tissierellia</taxon>
        <taxon>Tissierellales</taxon>
        <taxon>Peptoniphilaceae</taxon>
        <taxon>Anaerococcus</taxon>
    </lineage>
</organism>
<dbReference type="STRING" id="33036.HMPREF3200_00260"/>